<accession>A0A0F7RY98</accession>
<evidence type="ECO:0000313" key="1">
    <source>
        <dbReference type="EMBL" id="CDS00064.1"/>
    </source>
</evidence>
<keyword evidence="2" id="KW-1185">Reference proteome</keyword>
<organism evidence="1 2">
    <name type="scientific">Sporisorium scitamineum</name>
    <dbReference type="NCBI Taxonomy" id="49012"/>
    <lineage>
        <taxon>Eukaryota</taxon>
        <taxon>Fungi</taxon>
        <taxon>Dikarya</taxon>
        <taxon>Basidiomycota</taxon>
        <taxon>Ustilaginomycotina</taxon>
        <taxon>Ustilaginomycetes</taxon>
        <taxon>Ustilaginales</taxon>
        <taxon>Ustilaginaceae</taxon>
        <taxon>Sporisorium</taxon>
    </lineage>
</organism>
<reference evidence="2" key="1">
    <citation type="submission" date="2014-06" db="EMBL/GenBank/DDBJ databases">
        <authorList>
            <person name="Berkman P.J."/>
        </authorList>
    </citation>
    <scope>NUCLEOTIDE SEQUENCE [LARGE SCALE GENOMIC DNA]</scope>
</reference>
<protein>
    <submittedName>
        <fullName evidence="1">Uncharacterized protein</fullName>
    </submittedName>
</protein>
<dbReference type="Proteomes" id="UP000242770">
    <property type="component" value="Unassembled WGS sequence"/>
</dbReference>
<proteinExistence type="predicted"/>
<name>A0A0F7RY98_9BASI</name>
<dbReference type="EMBL" id="CCFA01001935">
    <property type="protein sequence ID" value="CDS00064.1"/>
    <property type="molecule type" value="Genomic_DNA"/>
</dbReference>
<sequence>MSVTEFGAALFVATEMDFIGRAALLQKRVINQQNK</sequence>
<gene>
    <name evidence="1" type="primary">SSCI34860.1</name>
</gene>
<evidence type="ECO:0000313" key="2">
    <source>
        <dbReference type="Proteomes" id="UP000242770"/>
    </source>
</evidence>
<dbReference type="AlphaFoldDB" id="A0A0F7RY98"/>